<reference evidence="5" key="1">
    <citation type="submission" date="2020-06" db="EMBL/GenBank/DDBJ databases">
        <authorList>
            <person name="Li T."/>
            <person name="Hu X."/>
            <person name="Zhang T."/>
            <person name="Song X."/>
            <person name="Zhang H."/>
            <person name="Dai N."/>
            <person name="Sheng W."/>
            <person name="Hou X."/>
            <person name="Wei L."/>
        </authorList>
    </citation>
    <scope>NUCLEOTIDE SEQUENCE</scope>
    <source>
        <strain evidence="5">KEN8</strain>
        <tissue evidence="5">Leaf</tissue>
    </source>
</reference>
<keyword evidence="3" id="KW-0472">Membrane</keyword>
<dbReference type="SMART" id="SM00856">
    <property type="entry name" value="PMEI"/>
    <property type="match status" value="1"/>
</dbReference>
<evidence type="ECO:0000313" key="5">
    <source>
        <dbReference type="EMBL" id="KAL0342616.1"/>
    </source>
</evidence>
<dbReference type="InterPro" id="IPR035513">
    <property type="entry name" value="Invertase/methylesterase_inhib"/>
</dbReference>
<evidence type="ECO:0000256" key="1">
    <source>
        <dbReference type="ARBA" id="ARBA00022729"/>
    </source>
</evidence>
<dbReference type="InterPro" id="IPR051955">
    <property type="entry name" value="PME_Inhibitor"/>
</dbReference>
<keyword evidence="3" id="KW-1133">Transmembrane helix</keyword>
<dbReference type="AlphaFoldDB" id="A0AAW2NH26"/>
<dbReference type="SUPFAM" id="SSF101148">
    <property type="entry name" value="Plant invertase/pectin methylesterase inhibitor"/>
    <property type="match status" value="3"/>
</dbReference>
<dbReference type="InterPro" id="IPR006501">
    <property type="entry name" value="Pectinesterase_inhib_dom"/>
</dbReference>
<reference evidence="5" key="2">
    <citation type="journal article" date="2024" name="Plant">
        <title>Genomic evolution and insights into agronomic trait innovations of Sesamum species.</title>
        <authorList>
            <person name="Miao H."/>
            <person name="Wang L."/>
            <person name="Qu L."/>
            <person name="Liu H."/>
            <person name="Sun Y."/>
            <person name="Le M."/>
            <person name="Wang Q."/>
            <person name="Wei S."/>
            <person name="Zheng Y."/>
            <person name="Lin W."/>
            <person name="Duan Y."/>
            <person name="Cao H."/>
            <person name="Xiong S."/>
            <person name="Wang X."/>
            <person name="Wei L."/>
            <person name="Li C."/>
            <person name="Ma Q."/>
            <person name="Ju M."/>
            <person name="Zhao R."/>
            <person name="Li G."/>
            <person name="Mu C."/>
            <person name="Tian Q."/>
            <person name="Mei H."/>
            <person name="Zhang T."/>
            <person name="Gao T."/>
            <person name="Zhang H."/>
        </authorList>
    </citation>
    <scope>NUCLEOTIDE SEQUENCE</scope>
    <source>
        <strain evidence="5">KEN8</strain>
    </source>
</reference>
<evidence type="ECO:0000256" key="2">
    <source>
        <dbReference type="SAM" id="MobiDB-lite"/>
    </source>
</evidence>
<gene>
    <name evidence="5" type="ORF">Scaly_1924200</name>
</gene>
<comment type="caution">
    <text evidence="5">The sequence shown here is derived from an EMBL/GenBank/DDBJ whole genome shotgun (WGS) entry which is preliminary data.</text>
</comment>
<feature type="compositionally biased region" description="Basic residues" evidence="2">
    <location>
        <begin position="548"/>
        <end position="568"/>
    </location>
</feature>
<keyword evidence="3" id="KW-0812">Transmembrane</keyword>
<sequence length="739" mass="83236">MNSDNESFIVSGKESLLDHDQQPSSPEHTSNNNLVIKTIFLSLLILVILILGSMILSSTSKRTEPERFNVYVSHSSRYYCHLTMYPELCYDSMSSIMNSTQVLRSTPGPIFSTSVQVALNELETIAAISIPRALSFATNNSLVRPRLSDCLAWVQDSWSRMNKSLSTLGVDSDVGLLTYEEMDNMNAGTLGATSNALKCFLALEEIEDVVEEGEEKRRVEEVKLGVEKARKCMVNSIWLLQRRETILFDFYNPFIEDEESYVLPYYNFDYSVCITVVIAVIIIYLVRNGSSMSGKPTLLNPALQAFCFVASDRPSCIKTFNPIIKGKSVSDPNQILTLSLQQAIKELENVIPLVQSNTVRIRDGNDQTVAAFKNCSTSLLDALSQTRDALGKMRANPFVEAQSDEQRAEMVSQITAVEQSLGSCIEDLETVEATDVSEVRAKVFDAKAYVNSGGDFLLRFDEVLQMVWSYSVTDKGLILENLFSILQSRISSFLFDQRKPIIIYGIHQRHQRLRQSKPLRRPLQSSGQPPPPPQQNHSSLSRRLPDPHHRRPRRRPHPRVRHGVRRTRAVPTRLQLGRASQDRLLCDSVPRLMLLLHFSPQFPALQQPFALLQPLSPRQCARGIEPQKSTHCADGRAGHEGLRRAVRRRGESTTEVGRVDLCRQWEKALTEMKISDLQTWISAAMTDQETCLDGLAETGSTALDEFKLKVQKSQEYMSNTLAILNNIQSLFDKFGLTMP</sequence>
<feature type="domain" description="Pectinesterase inhibitor" evidence="4">
    <location>
        <begin position="298"/>
        <end position="449"/>
    </location>
</feature>
<feature type="transmembrane region" description="Helical" evidence="3">
    <location>
        <begin position="268"/>
        <end position="286"/>
    </location>
</feature>
<evidence type="ECO:0000256" key="3">
    <source>
        <dbReference type="SAM" id="Phobius"/>
    </source>
</evidence>
<feature type="transmembrane region" description="Helical" evidence="3">
    <location>
        <begin position="34"/>
        <end position="57"/>
    </location>
</feature>
<organism evidence="5">
    <name type="scientific">Sesamum calycinum</name>
    <dbReference type="NCBI Taxonomy" id="2727403"/>
    <lineage>
        <taxon>Eukaryota</taxon>
        <taxon>Viridiplantae</taxon>
        <taxon>Streptophyta</taxon>
        <taxon>Embryophyta</taxon>
        <taxon>Tracheophyta</taxon>
        <taxon>Spermatophyta</taxon>
        <taxon>Magnoliopsida</taxon>
        <taxon>eudicotyledons</taxon>
        <taxon>Gunneridae</taxon>
        <taxon>Pentapetalae</taxon>
        <taxon>asterids</taxon>
        <taxon>lamiids</taxon>
        <taxon>Lamiales</taxon>
        <taxon>Pedaliaceae</taxon>
        <taxon>Sesamum</taxon>
    </lineage>
</organism>
<accession>A0AAW2NH26</accession>
<dbReference type="PANTHER" id="PTHR31080:SF303">
    <property type="entry name" value="PECTINESTERASE 1-LIKE"/>
    <property type="match status" value="1"/>
</dbReference>
<dbReference type="PANTHER" id="PTHR31080">
    <property type="entry name" value="PECTINESTERASE INHIBITOR-LIKE"/>
    <property type="match status" value="1"/>
</dbReference>
<evidence type="ECO:0000259" key="4">
    <source>
        <dbReference type="SMART" id="SM00856"/>
    </source>
</evidence>
<name>A0AAW2NH26_9LAMI</name>
<dbReference type="Pfam" id="PF04043">
    <property type="entry name" value="PMEI"/>
    <property type="match status" value="3"/>
</dbReference>
<dbReference type="EMBL" id="JACGWM010000011">
    <property type="protein sequence ID" value="KAL0342616.1"/>
    <property type="molecule type" value="Genomic_DNA"/>
</dbReference>
<keyword evidence="1" id="KW-0732">Signal</keyword>
<dbReference type="GO" id="GO:0004857">
    <property type="term" value="F:enzyme inhibitor activity"/>
    <property type="evidence" value="ECO:0007669"/>
    <property type="project" value="InterPro"/>
</dbReference>
<dbReference type="Gene3D" id="1.20.140.40">
    <property type="entry name" value="Invertase/pectin methylesterase inhibitor family protein"/>
    <property type="match status" value="3"/>
</dbReference>
<proteinExistence type="predicted"/>
<protein>
    <submittedName>
        <fullName evidence="5">Pectinesterase/pectinesterase inhibitor 26</fullName>
    </submittedName>
</protein>
<feature type="region of interest" description="Disordered" evidence="2">
    <location>
        <begin position="512"/>
        <end position="568"/>
    </location>
</feature>
<dbReference type="CDD" id="cd15798">
    <property type="entry name" value="PMEI-like_3"/>
    <property type="match status" value="1"/>
</dbReference>